<accession>A0A6J2YV39</accession>
<comment type="similarity">
    <text evidence="3">Belongs to the TO family.</text>
</comment>
<dbReference type="AlphaFoldDB" id="A0A6J2YV39"/>
<dbReference type="GO" id="GO:0005615">
    <property type="term" value="C:extracellular space"/>
    <property type="evidence" value="ECO:0007669"/>
    <property type="project" value="TreeGrafter"/>
</dbReference>
<sequence>MLLSLLVTLVGFYFVCSENTLPSFLHVCKRDDQHLSECVIKSIEYLRPYLIKGIPEYNIPSLEPLIMENFFSDETQTLKIVVNNVSAYGCSNFTISNLSINLLNHEVIIDVEIPQLMIEAQYTLDGKILLVPVKGTGNLEANITDIGARAKLKGEPYEKDGDIYVRHREIKLKARVGGGSVRLKNLFNDKDKVLLTIINDAINRNLQPFLDQLMPIIENALGRVFLNAGNGIMESFSFNQLFPK</sequence>
<dbReference type="RefSeq" id="XP_030766710.1">
    <property type="nucleotide sequence ID" value="XM_030910850.1"/>
</dbReference>
<evidence type="ECO:0000256" key="1">
    <source>
        <dbReference type="ARBA" id="ARBA00022729"/>
    </source>
</evidence>
<feature type="chain" id="PRO_5026999626" evidence="4">
    <location>
        <begin position="18"/>
        <end position="244"/>
    </location>
</feature>
<evidence type="ECO:0000313" key="6">
    <source>
        <dbReference type="RefSeq" id="XP_030766710.1"/>
    </source>
</evidence>
<protein>
    <submittedName>
        <fullName evidence="6">Uncharacterized protein LOC115890579</fullName>
    </submittedName>
</protein>
<name>A0A6J2YV39_SITOR</name>
<organism evidence="5 6">
    <name type="scientific">Sitophilus oryzae</name>
    <name type="common">Rice weevil</name>
    <name type="synonym">Curculio oryzae</name>
    <dbReference type="NCBI Taxonomy" id="7048"/>
    <lineage>
        <taxon>Eukaryota</taxon>
        <taxon>Metazoa</taxon>
        <taxon>Ecdysozoa</taxon>
        <taxon>Arthropoda</taxon>
        <taxon>Hexapoda</taxon>
        <taxon>Insecta</taxon>
        <taxon>Pterygota</taxon>
        <taxon>Neoptera</taxon>
        <taxon>Endopterygota</taxon>
        <taxon>Coleoptera</taxon>
        <taxon>Polyphaga</taxon>
        <taxon>Cucujiformia</taxon>
        <taxon>Curculionidae</taxon>
        <taxon>Dryophthorinae</taxon>
        <taxon>Sitophilus</taxon>
    </lineage>
</organism>
<dbReference type="Pfam" id="PF06585">
    <property type="entry name" value="JHBP"/>
    <property type="match status" value="1"/>
</dbReference>
<dbReference type="SMART" id="SM00700">
    <property type="entry name" value="JHBP"/>
    <property type="match status" value="1"/>
</dbReference>
<dbReference type="InterPro" id="IPR010562">
    <property type="entry name" value="Haemolymph_juvenile_hormone-bd"/>
</dbReference>
<gene>
    <name evidence="6" type="primary">LOC115890579</name>
</gene>
<evidence type="ECO:0000256" key="4">
    <source>
        <dbReference type="SAM" id="SignalP"/>
    </source>
</evidence>
<dbReference type="FunFam" id="3.15.10.30:FF:000001">
    <property type="entry name" value="Takeout-like protein 1"/>
    <property type="match status" value="1"/>
</dbReference>
<keyword evidence="1 4" id="KW-0732">Signal</keyword>
<dbReference type="Proteomes" id="UP000504635">
    <property type="component" value="Unplaced"/>
</dbReference>
<evidence type="ECO:0000256" key="3">
    <source>
        <dbReference type="ARBA" id="ARBA00060902"/>
    </source>
</evidence>
<keyword evidence="2" id="KW-0090">Biological rhythms</keyword>
<dbReference type="OrthoDB" id="8185598at2759"/>
<dbReference type="GeneID" id="115890579"/>
<keyword evidence="5" id="KW-1185">Reference proteome</keyword>
<reference evidence="6" key="1">
    <citation type="submission" date="2025-08" db="UniProtKB">
        <authorList>
            <consortium name="RefSeq"/>
        </authorList>
    </citation>
    <scope>IDENTIFICATION</scope>
    <source>
        <tissue evidence="6">Gonads</tissue>
    </source>
</reference>
<dbReference type="InParanoid" id="A0A6J2YV39"/>
<evidence type="ECO:0000313" key="5">
    <source>
        <dbReference type="Proteomes" id="UP000504635"/>
    </source>
</evidence>
<proteinExistence type="inferred from homology"/>
<dbReference type="InterPro" id="IPR038606">
    <property type="entry name" value="To_sf"/>
</dbReference>
<dbReference type="Gene3D" id="3.15.10.30">
    <property type="entry name" value="Haemolymph juvenile hormone binding protein"/>
    <property type="match status" value="1"/>
</dbReference>
<feature type="signal peptide" evidence="4">
    <location>
        <begin position="1"/>
        <end position="17"/>
    </location>
</feature>
<dbReference type="PANTHER" id="PTHR11008">
    <property type="entry name" value="PROTEIN TAKEOUT-LIKE PROTEIN"/>
    <property type="match status" value="1"/>
</dbReference>
<dbReference type="GO" id="GO:0007623">
    <property type="term" value="P:circadian rhythm"/>
    <property type="evidence" value="ECO:0007669"/>
    <property type="project" value="UniProtKB-ARBA"/>
</dbReference>
<evidence type="ECO:0000256" key="2">
    <source>
        <dbReference type="ARBA" id="ARBA00023108"/>
    </source>
</evidence>
<dbReference type="KEGG" id="soy:115890579"/>
<dbReference type="PANTHER" id="PTHR11008:SF14">
    <property type="entry name" value="CIRCADIAN CLOCK-CONTROLLED PROTEIN-LIKE PROTEIN"/>
    <property type="match status" value="1"/>
</dbReference>